<dbReference type="Pfam" id="PF07729">
    <property type="entry name" value="FCD"/>
    <property type="match status" value="1"/>
</dbReference>
<dbReference type="InterPro" id="IPR036390">
    <property type="entry name" value="WH_DNA-bd_sf"/>
</dbReference>
<dbReference type="InterPro" id="IPR000524">
    <property type="entry name" value="Tscrpt_reg_HTH_GntR"/>
</dbReference>
<dbReference type="PROSITE" id="PS50949">
    <property type="entry name" value="HTH_GNTR"/>
    <property type="match status" value="1"/>
</dbReference>
<comment type="caution">
    <text evidence="5">The sequence shown here is derived from an EMBL/GenBank/DDBJ whole genome shotgun (WGS) entry which is preliminary data.</text>
</comment>
<evidence type="ECO:0000313" key="5">
    <source>
        <dbReference type="EMBL" id="RAW50014.1"/>
    </source>
</evidence>
<keyword evidence="2" id="KW-0238">DNA-binding</keyword>
<name>A0A329TKL2_9FIRM</name>
<keyword evidence="3" id="KW-0804">Transcription</keyword>
<evidence type="ECO:0000256" key="1">
    <source>
        <dbReference type="ARBA" id="ARBA00023015"/>
    </source>
</evidence>
<dbReference type="Pfam" id="PF00392">
    <property type="entry name" value="GntR"/>
    <property type="match status" value="1"/>
</dbReference>
<feature type="domain" description="HTH gntR-type" evidence="4">
    <location>
        <begin position="11"/>
        <end position="79"/>
    </location>
</feature>
<dbReference type="InterPro" id="IPR011711">
    <property type="entry name" value="GntR_C"/>
</dbReference>
<dbReference type="PRINTS" id="PR00035">
    <property type="entry name" value="HTHGNTR"/>
</dbReference>
<evidence type="ECO:0000259" key="4">
    <source>
        <dbReference type="PROSITE" id="PS50949"/>
    </source>
</evidence>
<organism evidence="5 6">
    <name type="scientific">Faecalibacterium prausnitzii</name>
    <dbReference type="NCBI Taxonomy" id="853"/>
    <lineage>
        <taxon>Bacteria</taxon>
        <taxon>Bacillati</taxon>
        <taxon>Bacillota</taxon>
        <taxon>Clostridia</taxon>
        <taxon>Eubacteriales</taxon>
        <taxon>Oscillospiraceae</taxon>
        <taxon>Faecalibacterium</taxon>
    </lineage>
</organism>
<dbReference type="SUPFAM" id="SSF46785">
    <property type="entry name" value="Winged helix' DNA-binding domain"/>
    <property type="match status" value="1"/>
</dbReference>
<dbReference type="InterPro" id="IPR036388">
    <property type="entry name" value="WH-like_DNA-bd_sf"/>
</dbReference>
<dbReference type="PANTHER" id="PTHR43537">
    <property type="entry name" value="TRANSCRIPTIONAL REGULATOR, GNTR FAMILY"/>
    <property type="match status" value="1"/>
</dbReference>
<evidence type="ECO:0000256" key="2">
    <source>
        <dbReference type="ARBA" id="ARBA00023125"/>
    </source>
</evidence>
<sequence length="227" mass="26011">MANQYRVKTGVKLYTQVLEQVKSMIAQGVYKKGDLLPSEKELIEMMGVSRITVRKALQILSEAGVIETRKGKGSFVAVDASELAPASMDLKKYCESFVQATRARLLLEPAIARQAAQTATPEELEQLRKNVHTALPMDRFHDVLVEMVHNPLVADWIQQSHRLETDPTLSALIPPARQRSMSPQLEAQHQKIYEAIRDHKSEHAYFYMKEHLEFVLESYQEYFAMFY</sequence>
<dbReference type="PANTHER" id="PTHR43537:SF5">
    <property type="entry name" value="UXU OPERON TRANSCRIPTIONAL REGULATOR"/>
    <property type="match status" value="1"/>
</dbReference>
<dbReference type="SMART" id="SM00895">
    <property type="entry name" value="FCD"/>
    <property type="match status" value="1"/>
</dbReference>
<dbReference type="SMART" id="SM00345">
    <property type="entry name" value="HTH_GNTR"/>
    <property type="match status" value="1"/>
</dbReference>
<protein>
    <submittedName>
        <fullName evidence="5">FadR family transcriptional regulator</fullName>
    </submittedName>
</protein>
<dbReference type="Gene3D" id="1.10.10.10">
    <property type="entry name" value="Winged helix-like DNA-binding domain superfamily/Winged helix DNA-binding domain"/>
    <property type="match status" value="1"/>
</dbReference>
<proteinExistence type="predicted"/>
<dbReference type="GO" id="GO:0003700">
    <property type="term" value="F:DNA-binding transcription factor activity"/>
    <property type="evidence" value="ECO:0007669"/>
    <property type="project" value="InterPro"/>
</dbReference>
<gene>
    <name evidence="5" type="ORF">C4N25_07445</name>
</gene>
<reference evidence="5 6" key="1">
    <citation type="submission" date="2018-02" db="EMBL/GenBank/DDBJ databases">
        <title>Complete genome sequencing of Faecalibacterium prausnitzii strains isolated from the human gut.</title>
        <authorList>
            <person name="Fitzgerald B.C."/>
            <person name="Shkoporov A.N."/>
            <person name="Ross P.R."/>
            <person name="Hill C."/>
        </authorList>
    </citation>
    <scope>NUCLEOTIDE SEQUENCE [LARGE SCALE GENOMIC DNA]</scope>
    <source>
        <strain evidence="5 6">APC942/8-14-2</strain>
    </source>
</reference>
<evidence type="ECO:0000256" key="3">
    <source>
        <dbReference type="ARBA" id="ARBA00023163"/>
    </source>
</evidence>
<dbReference type="Gene3D" id="1.20.120.530">
    <property type="entry name" value="GntR ligand-binding domain-like"/>
    <property type="match status" value="1"/>
</dbReference>
<accession>A0A329TKL2</accession>
<dbReference type="RefSeq" id="WP_112115540.1">
    <property type="nucleotide sequence ID" value="NZ_PRKZ01000004.1"/>
</dbReference>
<dbReference type="InterPro" id="IPR008920">
    <property type="entry name" value="TF_FadR/GntR_C"/>
</dbReference>
<evidence type="ECO:0000313" key="6">
    <source>
        <dbReference type="Proteomes" id="UP000251634"/>
    </source>
</evidence>
<dbReference type="AlphaFoldDB" id="A0A329TKL2"/>
<dbReference type="Proteomes" id="UP000251634">
    <property type="component" value="Unassembled WGS sequence"/>
</dbReference>
<dbReference type="GO" id="GO:0003677">
    <property type="term" value="F:DNA binding"/>
    <property type="evidence" value="ECO:0007669"/>
    <property type="project" value="UniProtKB-KW"/>
</dbReference>
<dbReference type="CDD" id="cd07377">
    <property type="entry name" value="WHTH_GntR"/>
    <property type="match status" value="1"/>
</dbReference>
<dbReference type="EMBL" id="PRKZ01000004">
    <property type="protein sequence ID" value="RAW50014.1"/>
    <property type="molecule type" value="Genomic_DNA"/>
</dbReference>
<keyword evidence="1" id="KW-0805">Transcription regulation</keyword>
<dbReference type="SUPFAM" id="SSF48008">
    <property type="entry name" value="GntR ligand-binding domain-like"/>
    <property type="match status" value="1"/>
</dbReference>